<name>C9Y2X5_CROTZ</name>
<dbReference type="Proteomes" id="UP000002069">
    <property type="component" value="Chromosome"/>
</dbReference>
<accession>C9Y2X5</accession>
<feature type="domain" description="Fido" evidence="1">
    <location>
        <begin position="127"/>
        <end position="233"/>
    </location>
</feature>
<dbReference type="AlphaFoldDB" id="C9Y2X5"/>
<dbReference type="Gene3D" id="1.10.3290.10">
    <property type="entry name" value="Fido-like domain"/>
    <property type="match status" value="1"/>
</dbReference>
<evidence type="ECO:0000313" key="3">
    <source>
        <dbReference type="Proteomes" id="UP000002069"/>
    </source>
</evidence>
<protein>
    <recommendedName>
        <fullName evidence="1">Fido domain-containing protein</fullName>
    </recommendedName>
</protein>
<organism evidence="2 3">
    <name type="scientific">Cronobacter turicensis (strain DSM 18703 / CCUG 55852 / LMG 23827 / z3032)</name>
    <dbReference type="NCBI Taxonomy" id="693216"/>
    <lineage>
        <taxon>Bacteria</taxon>
        <taxon>Pseudomonadati</taxon>
        <taxon>Pseudomonadota</taxon>
        <taxon>Gammaproteobacteria</taxon>
        <taxon>Enterobacterales</taxon>
        <taxon>Enterobacteriaceae</taxon>
        <taxon>Cronobacter</taxon>
    </lineage>
</organism>
<dbReference type="SUPFAM" id="SSF140931">
    <property type="entry name" value="Fic-like"/>
    <property type="match status" value="1"/>
</dbReference>
<evidence type="ECO:0000259" key="1">
    <source>
        <dbReference type="PROSITE" id="PS51459"/>
    </source>
</evidence>
<reference evidence="3" key="2">
    <citation type="journal article" date="2011" name="J. Bacteriol.">
        <title>Complete genome sequence of Cronobacter turicensis LMG 23827, a food-borne pathogen causing deaths in neonates.</title>
        <authorList>
            <person name="Stephan R."/>
            <person name="Lehner A."/>
            <person name="Tischler P."/>
            <person name="Rattei T."/>
        </authorList>
    </citation>
    <scope>NUCLEOTIDE SEQUENCE [LARGE SCALE GENOMIC DNA]</scope>
    <source>
        <strain evidence="3">DSM 18703 / CCUG 55852 / LMG 23827 / z3032</strain>
    </source>
</reference>
<evidence type="ECO:0000313" key="2">
    <source>
        <dbReference type="EMBL" id="CBA30458.1"/>
    </source>
</evidence>
<dbReference type="InterPro" id="IPR036597">
    <property type="entry name" value="Fido-like_dom_sf"/>
</dbReference>
<dbReference type="KEGG" id="ctu:CTU_19260"/>
<keyword evidence="3" id="KW-1185">Reference proteome</keyword>
<dbReference type="PATRIC" id="fig|693216.3.peg.1829"/>
<sequence length="233" mass="25053">MNKTDEGRLMLKPSDYSKADGYNELVHAIGTVPASNLITHTVRALDVQDKAMLGVLLTLECKKLARLTGHFARLAPAHPGTPMQITEEEAIEEAAQWIAGASTSSAGTAPLIKSYLSHYLNFGFSISSIADVEELHRRVAPGASSTPRGIVPNDTPVPSSFSGRELFSHQLGMSAVSAGSPHYPQCLFAWITGWHPFPDGNGRTARAAYAITSIRNGTWRPLSKSDEDLLSGL</sequence>
<dbReference type="PROSITE" id="PS51459">
    <property type="entry name" value="FIDO"/>
    <property type="match status" value="1"/>
</dbReference>
<dbReference type="InterPro" id="IPR003812">
    <property type="entry name" value="Fido"/>
</dbReference>
<gene>
    <name evidence="2" type="ordered locus">Ctu_19260</name>
</gene>
<dbReference type="HOGENOM" id="CLU_1233347_0_0_6"/>
<proteinExistence type="predicted"/>
<dbReference type="EMBL" id="FN543093">
    <property type="protein sequence ID" value="CBA30458.1"/>
    <property type="molecule type" value="Genomic_DNA"/>
</dbReference>
<reference evidence="2 3" key="1">
    <citation type="journal article" date="2010" name="J. Bacteriol.">
        <title>Complete Genome Sequence of Cronobacter turicensis LMG 23827, a foodborne pathogen causing deaths in neonates.</title>
        <authorList>
            <person name="Stephan R."/>
            <person name="Lehner A."/>
            <person name="Tischler P."/>
            <person name="Rattei T."/>
        </authorList>
    </citation>
    <scope>NUCLEOTIDE SEQUENCE [LARGE SCALE GENOMIC DNA]</scope>
    <source>
        <strain evidence="3">DSM 18703 / CCUG 55852 / LMG 23827 / z3032</strain>
    </source>
</reference>